<dbReference type="Pfam" id="PF09335">
    <property type="entry name" value="VTT_dom"/>
    <property type="match status" value="1"/>
</dbReference>
<evidence type="ECO:0000256" key="6">
    <source>
        <dbReference type="ARBA" id="ARBA00023136"/>
    </source>
</evidence>
<feature type="domain" description="VTT" evidence="8">
    <location>
        <begin position="61"/>
        <end position="178"/>
    </location>
</feature>
<dbReference type="RefSeq" id="WP_095659977.1">
    <property type="nucleotide sequence ID" value="NZ_CP019688.1"/>
</dbReference>
<proteinExistence type="inferred from homology"/>
<evidence type="ECO:0000313" key="9">
    <source>
        <dbReference type="EMBL" id="AQQ15262.1"/>
    </source>
</evidence>
<dbReference type="Proteomes" id="UP000217209">
    <property type="component" value="Chromosome"/>
</dbReference>
<evidence type="ECO:0000256" key="3">
    <source>
        <dbReference type="ARBA" id="ARBA00022475"/>
    </source>
</evidence>
<comment type="similarity">
    <text evidence="2 7">Belongs to the TVP38/TMEM64 family.</text>
</comment>
<evidence type="ECO:0000256" key="7">
    <source>
        <dbReference type="RuleBase" id="RU366058"/>
    </source>
</evidence>
<accession>A0A1Q2HWP9</accession>
<dbReference type="PANTHER" id="PTHR12677">
    <property type="entry name" value="GOLGI APPARATUS MEMBRANE PROTEIN TVP38-RELATED"/>
    <property type="match status" value="1"/>
</dbReference>
<feature type="transmembrane region" description="Helical" evidence="7">
    <location>
        <begin position="155"/>
        <end position="176"/>
    </location>
</feature>
<comment type="subcellular location">
    <subcellularLocation>
        <location evidence="1 7">Cell membrane</location>
        <topology evidence="1 7">Multi-pass membrane protein</topology>
    </subcellularLocation>
</comment>
<evidence type="ECO:0000256" key="5">
    <source>
        <dbReference type="ARBA" id="ARBA00022989"/>
    </source>
</evidence>
<evidence type="ECO:0000259" key="8">
    <source>
        <dbReference type="Pfam" id="PF09335"/>
    </source>
</evidence>
<dbReference type="OrthoDB" id="5242213at2"/>
<organism evidence="9 10">
    <name type="scientific">Corynebacterium glaucum</name>
    <dbReference type="NCBI Taxonomy" id="187491"/>
    <lineage>
        <taxon>Bacteria</taxon>
        <taxon>Bacillati</taxon>
        <taxon>Actinomycetota</taxon>
        <taxon>Actinomycetes</taxon>
        <taxon>Mycobacteriales</taxon>
        <taxon>Corynebacteriaceae</taxon>
        <taxon>Corynebacterium</taxon>
    </lineage>
</organism>
<keyword evidence="3 7" id="KW-1003">Cell membrane</keyword>
<gene>
    <name evidence="9" type="primary">ydjZ</name>
    <name evidence="9" type="ORF">CGLAU_06500</name>
</gene>
<evidence type="ECO:0000256" key="4">
    <source>
        <dbReference type="ARBA" id="ARBA00022692"/>
    </source>
</evidence>
<name>A0A1Q2HWP9_9CORY</name>
<feature type="transmembrane region" description="Helical" evidence="7">
    <location>
        <begin position="73"/>
        <end position="102"/>
    </location>
</feature>
<keyword evidence="4 7" id="KW-0812">Transmembrane</keyword>
<dbReference type="InterPro" id="IPR032816">
    <property type="entry name" value="VTT_dom"/>
</dbReference>
<evidence type="ECO:0000313" key="10">
    <source>
        <dbReference type="Proteomes" id="UP000217209"/>
    </source>
</evidence>
<dbReference type="GO" id="GO:0005886">
    <property type="term" value="C:plasma membrane"/>
    <property type="evidence" value="ECO:0007669"/>
    <property type="project" value="UniProtKB-SubCell"/>
</dbReference>
<dbReference type="EMBL" id="CP019688">
    <property type="protein sequence ID" value="AQQ15262.1"/>
    <property type="molecule type" value="Genomic_DNA"/>
</dbReference>
<reference evidence="9 10" key="1">
    <citation type="submission" date="2016-12" db="EMBL/GenBank/DDBJ databases">
        <authorList>
            <person name="Song W.-J."/>
            <person name="Kurnit D.M."/>
        </authorList>
    </citation>
    <scope>NUCLEOTIDE SEQUENCE [LARGE SCALE GENOMIC DNA]</scope>
    <source>
        <strain evidence="9 10">DSM 30827</strain>
    </source>
</reference>
<evidence type="ECO:0000256" key="1">
    <source>
        <dbReference type="ARBA" id="ARBA00004651"/>
    </source>
</evidence>
<feature type="transmembrane region" description="Helical" evidence="7">
    <location>
        <begin position="127"/>
        <end position="148"/>
    </location>
</feature>
<evidence type="ECO:0000256" key="2">
    <source>
        <dbReference type="ARBA" id="ARBA00008640"/>
    </source>
</evidence>
<keyword evidence="10" id="KW-1185">Reference proteome</keyword>
<dbReference type="InterPro" id="IPR015414">
    <property type="entry name" value="TMEM64"/>
</dbReference>
<protein>
    <recommendedName>
        <fullName evidence="7">TVP38/TMEM64 family membrane protein</fullName>
    </recommendedName>
</protein>
<dbReference type="KEGG" id="cgv:CGLAU_06500"/>
<sequence length="223" mass="23706">MPTLSPRRIFLLALAAALFIVAWALLDVPPLAVLRQWADETGPWFPVLFWLLYVAVTQFPIPRTIMTVSSGILLGSALGITVAVTATMVSAVVSLLIVRFLLRDWVAPRLTHPSIETINQRLEARGWLAVASLRMIAFVPFSILNYTAALTRVPVLPFAVGTFVGSLPGTIVTVLFGDTLTGEASPVVVVATIVLCVVGFAGLLADALLPASVTSSKASEVDA</sequence>
<keyword evidence="6 7" id="KW-0472">Membrane</keyword>
<feature type="transmembrane region" description="Helical" evidence="7">
    <location>
        <begin position="188"/>
        <end position="209"/>
    </location>
</feature>
<dbReference type="PANTHER" id="PTHR12677:SF59">
    <property type="entry name" value="GOLGI APPARATUS MEMBRANE PROTEIN TVP38-RELATED"/>
    <property type="match status" value="1"/>
</dbReference>
<keyword evidence="5 7" id="KW-1133">Transmembrane helix</keyword>
<dbReference type="AlphaFoldDB" id="A0A1Q2HWP9"/>
<feature type="transmembrane region" description="Helical" evidence="7">
    <location>
        <begin position="43"/>
        <end position="61"/>
    </location>
</feature>